<dbReference type="GO" id="GO:0045595">
    <property type="term" value="P:regulation of cell differentiation"/>
    <property type="evidence" value="ECO:0007669"/>
    <property type="project" value="TreeGrafter"/>
</dbReference>
<protein>
    <recommendedName>
        <fullName evidence="3">PH domain-containing protein</fullName>
    </recommendedName>
</protein>
<dbReference type="PANTHER" id="PTHR14309">
    <property type="entry name" value="EXPRESSED PROTEIN"/>
    <property type="match status" value="1"/>
</dbReference>
<comment type="subcellular location">
    <subcellularLocation>
        <location evidence="1">Membrane</location>
    </subcellularLocation>
</comment>
<dbReference type="SUPFAM" id="SSF50729">
    <property type="entry name" value="PH domain-like"/>
    <property type="match status" value="1"/>
</dbReference>
<comment type="caution">
    <text evidence="4">The sequence shown here is derived from an EMBL/GenBank/DDBJ whole genome shotgun (WGS) entry which is preliminary data.</text>
</comment>
<keyword evidence="2" id="KW-0472">Membrane</keyword>
<evidence type="ECO:0000256" key="1">
    <source>
        <dbReference type="ARBA" id="ARBA00004370"/>
    </source>
</evidence>
<dbReference type="Gene3D" id="2.30.29.30">
    <property type="entry name" value="Pleckstrin-homology domain (PH domain)/Phosphotyrosine-binding domain (PTB)"/>
    <property type="match status" value="1"/>
</dbReference>
<dbReference type="Proteomes" id="UP000663829">
    <property type="component" value="Unassembled WGS sequence"/>
</dbReference>
<sequence length="84" mass="9691">GLLSKKWKDFYFVLFDDSTLQWYEKQSDRKPEGSIRIRDIAQNLCVGPYTRCLPNRPPFPRTTDEANLIALPRSSPGHHSSDIV</sequence>
<dbReference type="InterPro" id="IPR011993">
    <property type="entry name" value="PH-like_dom_sf"/>
</dbReference>
<name>A0A816GBN0_9BILA</name>
<feature type="non-terminal residue" evidence="4">
    <location>
        <position position="1"/>
    </location>
</feature>
<dbReference type="OrthoDB" id="5914923at2759"/>
<evidence type="ECO:0000256" key="2">
    <source>
        <dbReference type="ARBA" id="ARBA00023136"/>
    </source>
</evidence>
<dbReference type="GO" id="GO:0016020">
    <property type="term" value="C:membrane"/>
    <property type="evidence" value="ECO:0007669"/>
    <property type="project" value="UniProtKB-SubCell"/>
</dbReference>
<dbReference type="EMBL" id="CAJNOQ010061446">
    <property type="protein sequence ID" value="CAF1672109.1"/>
    <property type="molecule type" value="Genomic_DNA"/>
</dbReference>
<proteinExistence type="predicted"/>
<organism evidence="4 6">
    <name type="scientific">Didymodactylos carnosus</name>
    <dbReference type="NCBI Taxonomy" id="1234261"/>
    <lineage>
        <taxon>Eukaryota</taxon>
        <taxon>Metazoa</taxon>
        <taxon>Spiralia</taxon>
        <taxon>Gnathifera</taxon>
        <taxon>Rotifera</taxon>
        <taxon>Eurotatoria</taxon>
        <taxon>Bdelloidea</taxon>
        <taxon>Philodinida</taxon>
        <taxon>Philodinidae</taxon>
        <taxon>Didymodactylos</taxon>
    </lineage>
</organism>
<evidence type="ECO:0000313" key="4">
    <source>
        <dbReference type="EMBL" id="CAF1672109.1"/>
    </source>
</evidence>
<feature type="domain" description="PH" evidence="3">
    <location>
        <begin position="5"/>
        <end position="46"/>
    </location>
</feature>
<accession>A0A816GBN0</accession>
<dbReference type="Pfam" id="PF00169">
    <property type="entry name" value="PH"/>
    <property type="match status" value="1"/>
</dbReference>
<dbReference type="InterPro" id="IPR039680">
    <property type="entry name" value="PLEKHB1/2"/>
</dbReference>
<dbReference type="AlphaFoldDB" id="A0A816GBN0"/>
<dbReference type="EMBL" id="CAJOBC010142016">
    <property type="protein sequence ID" value="CAF4649214.1"/>
    <property type="molecule type" value="Genomic_DNA"/>
</dbReference>
<evidence type="ECO:0000313" key="6">
    <source>
        <dbReference type="Proteomes" id="UP000663829"/>
    </source>
</evidence>
<dbReference type="PANTHER" id="PTHR14309:SF12">
    <property type="entry name" value="PH DOMAIN-CONTAINING PROTEIN"/>
    <property type="match status" value="1"/>
</dbReference>
<gene>
    <name evidence="4" type="ORF">GPM918_LOCUS46350</name>
    <name evidence="5" type="ORF">SRO942_LOCUS50358</name>
</gene>
<evidence type="ECO:0000313" key="5">
    <source>
        <dbReference type="EMBL" id="CAF4649214.1"/>
    </source>
</evidence>
<keyword evidence="6" id="KW-1185">Reference proteome</keyword>
<reference evidence="4" key="1">
    <citation type="submission" date="2021-02" db="EMBL/GenBank/DDBJ databases">
        <authorList>
            <person name="Nowell W R."/>
        </authorList>
    </citation>
    <scope>NUCLEOTIDE SEQUENCE</scope>
</reference>
<evidence type="ECO:0000259" key="3">
    <source>
        <dbReference type="Pfam" id="PF00169"/>
    </source>
</evidence>
<dbReference type="Proteomes" id="UP000681722">
    <property type="component" value="Unassembled WGS sequence"/>
</dbReference>
<dbReference type="InterPro" id="IPR001849">
    <property type="entry name" value="PH_domain"/>
</dbReference>
<feature type="non-terminal residue" evidence="4">
    <location>
        <position position="84"/>
    </location>
</feature>